<evidence type="ECO:0000256" key="8">
    <source>
        <dbReference type="ARBA" id="ARBA00049244"/>
    </source>
</evidence>
<dbReference type="InterPro" id="IPR012337">
    <property type="entry name" value="RNaseH-like_sf"/>
</dbReference>
<evidence type="ECO:0000256" key="1">
    <source>
        <dbReference type="ARBA" id="ARBA00005755"/>
    </source>
</evidence>
<evidence type="ECO:0000313" key="11">
    <source>
        <dbReference type="Proteomes" id="UP000225706"/>
    </source>
</evidence>
<dbReference type="OrthoDB" id="5871067at2759"/>
<dbReference type="Proteomes" id="UP000225706">
    <property type="component" value="Unassembled WGS sequence"/>
</dbReference>
<dbReference type="Pfam" id="PF03175">
    <property type="entry name" value="DNA_pol_B_2"/>
    <property type="match status" value="1"/>
</dbReference>
<evidence type="ECO:0000259" key="9">
    <source>
        <dbReference type="Pfam" id="PF03175"/>
    </source>
</evidence>
<dbReference type="GO" id="GO:0000166">
    <property type="term" value="F:nucleotide binding"/>
    <property type="evidence" value="ECO:0007669"/>
    <property type="project" value="InterPro"/>
</dbReference>
<dbReference type="InterPro" id="IPR043502">
    <property type="entry name" value="DNA/RNA_pol_sf"/>
</dbReference>
<sequence length="399" mass="46599">MNELAYGLEEENRHWDDFREVIGIFHNLKGYDGVFLQEQMVKEKRRFEFIIPNGTKDLCMQVGKTVYKDSMCFLPMALSAFSSTFGISKLKKGFFPHKFPTSEHQSYVGPLPAAEFYDPDGMSEKKKQEFEAWYEQEKRKNRPFHLKKKLSFIKLKAIAQFDPMEKCVTIAQACNRYWRKCVMIPDSMAIEPDCGWEGARPNHSHVALEWLLCTERDLGTRLQHARHGGEYSIPQGPIVHRVDGYDAQSRTIYEFHSYLFHGCRDCYPQRNQIPFSTSGLIVEACRRQTTQKISKLRQIGYTVVEMRQCQWERLKKSRKGIGEFIQSLTLTTPINPRDAFSGGWTGVRTLYHRVDPTQREQIRYVDVTSEYPWVNKYGEYPVGHPTIYLEPENQDPNAY</sequence>
<accession>A0A2B4RA65</accession>
<keyword evidence="5" id="KW-0235">DNA replication</keyword>
<proteinExistence type="inferred from homology"/>
<protein>
    <recommendedName>
        <fullName evidence="2">DNA-directed DNA polymerase</fullName>
        <ecNumber evidence="2">2.7.7.7</ecNumber>
    </recommendedName>
</protein>
<dbReference type="InterPro" id="IPR036397">
    <property type="entry name" value="RNaseH_sf"/>
</dbReference>
<dbReference type="GO" id="GO:0003677">
    <property type="term" value="F:DNA binding"/>
    <property type="evidence" value="ECO:0007669"/>
    <property type="project" value="UniProtKB-KW"/>
</dbReference>
<dbReference type="AlphaFoldDB" id="A0A2B4RA65"/>
<comment type="catalytic activity">
    <reaction evidence="8">
        <text>DNA(n) + a 2'-deoxyribonucleoside 5'-triphosphate = DNA(n+1) + diphosphate</text>
        <dbReference type="Rhea" id="RHEA:22508"/>
        <dbReference type="Rhea" id="RHEA-COMP:17339"/>
        <dbReference type="Rhea" id="RHEA-COMP:17340"/>
        <dbReference type="ChEBI" id="CHEBI:33019"/>
        <dbReference type="ChEBI" id="CHEBI:61560"/>
        <dbReference type="ChEBI" id="CHEBI:173112"/>
        <dbReference type="EC" id="2.7.7.7"/>
    </reaction>
</comment>
<dbReference type="STRING" id="50429.A0A2B4RA65"/>
<dbReference type="PANTHER" id="PTHR33568:SF3">
    <property type="entry name" value="DNA-DIRECTED DNA POLYMERASE"/>
    <property type="match status" value="1"/>
</dbReference>
<dbReference type="PANTHER" id="PTHR33568">
    <property type="entry name" value="DNA POLYMERASE"/>
    <property type="match status" value="1"/>
</dbReference>
<dbReference type="Gene3D" id="3.30.420.10">
    <property type="entry name" value="Ribonuclease H-like superfamily/Ribonuclease H"/>
    <property type="match status" value="1"/>
</dbReference>
<keyword evidence="4" id="KW-0548">Nucleotidyltransferase</keyword>
<dbReference type="InterPro" id="IPR004868">
    <property type="entry name" value="DNA-dir_DNA_pol_B_mt/vir"/>
</dbReference>
<feature type="domain" description="DNA-directed DNA polymerase family B mitochondria/virus" evidence="9">
    <location>
        <begin position="23"/>
        <end position="140"/>
    </location>
</feature>
<keyword evidence="6" id="KW-0239">DNA-directed DNA polymerase</keyword>
<organism evidence="10 11">
    <name type="scientific">Stylophora pistillata</name>
    <name type="common">Smooth cauliflower coral</name>
    <dbReference type="NCBI Taxonomy" id="50429"/>
    <lineage>
        <taxon>Eukaryota</taxon>
        <taxon>Metazoa</taxon>
        <taxon>Cnidaria</taxon>
        <taxon>Anthozoa</taxon>
        <taxon>Hexacorallia</taxon>
        <taxon>Scleractinia</taxon>
        <taxon>Astrocoeniina</taxon>
        <taxon>Pocilloporidae</taxon>
        <taxon>Stylophora</taxon>
    </lineage>
</organism>
<evidence type="ECO:0000256" key="4">
    <source>
        <dbReference type="ARBA" id="ARBA00022695"/>
    </source>
</evidence>
<dbReference type="EC" id="2.7.7.7" evidence="2"/>
<dbReference type="EMBL" id="LSMT01000848">
    <property type="protein sequence ID" value="PFX14046.1"/>
    <property type="molecule type" value="Genomic_DNA"/>
</dbReference>
<evidence type="ECO:0000256" key="5">
    <source>
        <dbReference type="ARBA" id="ARBA00022705"/>
    </source>
</evidence>
<keyword evidence="7" id="KW-0238">DNA-binding</keyword>
<dbReference type="SUPFAM" id="SSF53098">
    <property type="entry name" value="Ribonuclease H-like"/>
    <property type="match status" value="1"/>
</dbReference>
<reference evidence="11" key="1">
    <citation type="journal article" date="2017" name="bioRxiv">
        <title>Comparative analysis of the genomes of Stylophora pistillata and Acropora digitifera provides evidence for extensive differences between species of corals.</title>
        <authorList>
            <person name="Voolstra C.R."/>
            <person name="Li Y."/>
            <person name="Liew Y.J."/>
            <person name="Baumgarten S."/>
            <person name="Zoccola D."/>
            <person name="Flot J.-F."/>
            <person name="Tambutte S."/>
            <person name="Allemand D."/>
            <person name="Aranda M."/>
        </authorList>
    </citation>
    <scope>NUCLEOTIDE SEQUENCE [LARGE SCALE GENOMIC DNA]</scope>
</reference>
<gene>
    <name evidence="10" type="ORF">AWC38_SpisGene21834</name>
</gene>
<keyword evidence="11" id="KW-1185">Reference proteome</keyword>
<evidence type="ECO:0000256" key="2">
    <source>
        <dbReference type="ARBA" id="ARBA00012417"/>
    </source>
</evidence>
<evidence type="ECO:0000256" key="7">
    <source>
        <dbReference type="ARBA" id="ARBA00023125"/>
    </source>
</evidence>
<keyword evidence="3" id="KW-0808">Transferase</keyword>
<evidence type="ECO:0000256" key="6">
    <source>
        <dbReference type="ARBA" id="ARBA00022932"/>
    </source>
</evidence>
<comment type="similarity">
    <text evidence="1">Belongs to the DNA polymerase type-B family.</text>
</comment>
<dbReference type="GO" id="GO:0006260">
    <property type="term" value="P:DNA replication"/>
    <property type="evidence" value="ECO:0007669"/>
    <property type="project" value="UniProtKB-KW"/>
</dbReference>
<comment type="caution">
    <text evidence="10">The sequence shown here is derived from an EMBL/GenBank/DDBJ whole genome shotgun (WGS) entry which is preliminary data.</text>
</comment>
<evidence type="ECO:0000256" key="3">
    <source>
        <dbReference type="ARBA" id="ARBA00022679"/>
    </source>
</evidence>
<evidence type="ECO:0000313" key="10">
    <source>
        <dbReference type="EMBL" id="PFX14046.1"/>
    </source>
</evidence>
<name>A0A2B4RA65_STYPI</name>
<dbReference type="GO" id="GO:0003887">
    <property type="term" value="F:DNA-directed DNA polymerase activity"/>
    <property type="evidence" value="ECO:0007669"/>
    <property type="project" value="UniProtKB-KW"/>
</dbReference>
<dbReference type="SUPFAM" id="SSF56672">
    <property type="entry name" value="DNA/RNA polymerases"/>
    <property type="match status" value="1"/>
</dbReference>